<dbReference type="GO" id="GO:0005829">
    <property type="term" value="C:cytosol"/>
    <property type="evidence" value="ECO:0007669"/>
    <property type="project" value="TreeGrafter"/>
</dbReference>
<gene>
    <name evidence="8" type="ORF">C6P40_001503</name>
</gene>
<feature type="region of interest" description="Disordered" evidence="4">
    <location>
        <begin position="1"/>
        <end position="26"/>
    </location>
</feature>
<evidence type="ECO:0000259" key="5">
    <source>
        <dbReference type="Pfam" id="PF11919"/>
    </source>
</evidence>
<keyword evidence="9" id="KW-1185">Reference proteome</keyword>
<dbReference type="InterPro" id="IPR021843">
    <property type="entry name" value="PSME4_C"/>
</dbReference>
<accession>A0A9P6WL03</accession>
<evidence type="ECO:0000259" key="7">
    <source>
        <dbReference type="Pfam" id="PF16547"/>
    </source>
</evidence>
<dbReference type="InterPro" id="IPR032372">
    <property type="entry name" value="Blm10_N"/>
</dbReference>
<keyword evidence="1" id="KW-0677">Repeat</keyword>
<dbReference type="Pfam" id="PF16547">
    <property type="entry name" value="BLM10_N"/>
    <property type="match status" value="1"/>
</dbReference>
<feature type="region of interest" description="Disordered" evidence="4">
    <location>
        <begin position="163"/>
        <end position="204"/>
    </location>
</feature>
<evidence type="ECO:0000256" key="1">
    <source>
        <dbReference type="ARBA" id="ARBA00022737"/>
    </source>
</evidence>
<dbReference type="Gene3D" id="1.10.287.2210">
    <property type="match status" value="1"/>
</dbReference>
<dbReference type="GO" id="GO:0016504">
    <property type="term" value="F:peptidase activator activity"/>
    <property type="evidence" value="ECO:0007669"/>
    <property type="project" value="InterPro"/>
</dbReference>
<feature type="domain" description="Proteasome activator Blm10 middle HEAT repeats region" evidence="6">
    <location>
        <begin position="488"/>
        <end position="1035"/>
    </location>
</feature>
<dbReference type="GO" id="GO:0006281">
    <property type="term" value="P:DNA repair"/>
    <property type="evidence" value="ECO:0007669"/>
    <property type="project" value="UniProtKB-KW"/>
</dbReference>
<dbReference type="Pfam" id="PF16507">
    <property type="entry name" value="HEAT_PSME4_mid"/>
    <property type="match status" value="1"/>
</dbReference>
<evidence type="ECO:0000313" key="9">
    <source>
        <dbReference type="Proteomes" id="UP000697127"/>
    </source>
</evidence>
<evidence type="ECO:0008006" key="10">
    <source>
        <dbReference type="Google" id="ProtNLM"/>
    </source>
</evidence>
<dbReference type="PANTHER" id="PTHR32170:SF3">
    <property type="entry name" value="PROTEASOME ACTIVATOR COMPLEX SUBUNIT 4"/>
    <property type="match status" value="1"/>
</dbReference>
<comment type="caution">
    <text evidence="8">The sequence shown here is derived from an EMBL/GenBank/DDBJ whole genome shotgun (WGS) entry which is preliminary data.</text>
</comment>
<feature type="compositionally biased region" description="Basic and acidic residues" evidence="4">
    <location>
        <begin position="164"/>
        <end position="173"/>
    </location>
</feature>
<keyword evidence="2" id="KW-0227">DNA damage</keyword>
<feature type="domain" description="Proteasome activator complex subunit 4 C-terminal" evidence="5">
    <location>
        <begin position="2082"/>
        <end position="2167"/>
    </location>
</feature>
<dbReference type="Proteomes" id="UP000697127">
    <property type="component" value="Unassembled WGS sequence"/>
</dbReference>
<dbReference type="GO" id="GO:0005634">
    <property type="term" value="C:nucleus"/>
    <property type="evidence" value="ECO:0007669"/>
    <property type="project" value="TreeGrafter"/>
</dbReference>
<dbReference type="Pfam" id="PF11919">
    <property type="entry name" value="PSME4_C"/>
    <property type="match status" value="1"/>
</dbReference>
<feature type="compositionally biased region" description="Acidic residues" evidence="4">
    <location>
        <begin position="175"/>
        <end position="199"/>
    </location>
</feature>
<name>A0A9P6WL03_9ASCO</name>
<dbReference type="PANTHER" id="PTHR32170">
    <property type="entry name" value="PROTEASOME ACTIVATOR COMPLEX SUBUNIT 4"/>
    <property type="match status" value="1"/>
</dbReference>
<evidence type="ECO:0000256" key="2">
    <source>
        <dbReference type="ARBA" id="ARBA00022763"/>
    </source>
</evidence>
<dbReference type="GO" id="GO:0010499">
    <property type="term" value="P:proteasomal ubiquitin-independent protein catabolic process"/>
    <property type="evidence" value="ECO:0007669"/>
    <property type="project" value="TreeGrafter"/>
</dbReference>
<evidence type="ECO:0000259" key="6">
    <source>
        <dbReference type="Pfam" id="PF16507"/>
    </source>
</evidence>
<dbReference type="InterPro" id="IPR032430">
    <property type="entry name" value="Blm10_mid"/>
</dbReference>
<evidence type="ECO:0000256" key="4">
    <source>
        <dbReference type="SAM" id="MobiDB-lite"/>
    </source>
</evidence>
<proteinExistence type="predicted"/>
<protein>
    <recommendedName>
        <fullName evidence="10">Proteasome activator BLM10</fullName>
    </recommendedName>
</protein>
<feature type="domain" description="Proteasome activator Blm10 N-terminal" evidence="7">
    <location>
        <begin position="51"/>
        <end position="127"/>
    </location>
</feature>
<dbReference type="EMBL" id="PUHW01000190">
    <property type="protein sequence ID" value="KAG0688027.1"/>
    <property type="molecule type" value="Genomic_DNA"/>
</dbReference>
<reference evidence="8" key="1">
    <citation type="submission" date="2020-11" db="EMBL/GenBank/DDBJ databases">
        <title>Kefir isolates.</title>
        <authorList>
            <person name="Marcisauskas S."/>
            <person name="Kim Y."/>
            <person name="Blasche S."/>
        </authorList>
    </citation>
    <scope>NUCLEOTIDE SEQUENCE</scope>
    <source>
        <strain evidence="8">Olga-1</strain>
    </source>
</reference>
<organism evidence="8 9">
    <name type="scientific">Pichia californica</name>
    <dbReference type="NCBI Taxonomy" id="460514"/>
    <lineage>
        <taxon>Eukaryota</taxon>
        <taxon>Fungi</taxon>
        <taxon>Dikarya</taxon>
        <taxon>Ascomycota</taxon>
        <taxon>Saccharomycotina</taxon>
        <taxon>Pichiomycetes</taxon>
        <taxon>Pichiales</taxon>
        <taxon>Pichiaceae</taxon>
        <taxon>Pichia</taxon>
    </lineage>
</organism>
<evidence type="ECO:0000313" key="8">
    <source>
        <dbReference type="EMBL" id="KAG0688027.1"/>
    </source>
</evidence>
<dbReference type="GO" id="GO:0070628">
    <property type="term" value="F:proteasome binding"/>
    <property type="evidence" value="ECO:0007669"/>
    <property type="project" value="InterPro"/>
</dbReference>
<keyword evidence="3" id="KW-0234">DNA repair</keyword>
<sequence>MSSPVPEFNFNRPTPKRPVNIGNSSNSNLNLSSRFNDFGSKVSSASHTIKELNRLQTYGLDISNNDNEAEKLLNDKNSPFFATDKIKRLKNKSLLPYETETVRDQYKYLSHIIAHIYIAVKSLDLKGNLTISVEDLEAAKDVLVNNKNKDVYINSISSMTSEGQKYETLHQNESEAIEDDEDDDESDDYDSSDDEDEDAANSTPIMKVEPESASIISLKYWTKELKNLLKMGLSIPLDIAKKLIKVYYSICLSRGQNIDITFYTQAITLLAREKRLLIKSGFTLDYEPVYAEFATTLGNPTTFGPSMKETRFKKLIAFSLTVKPFFKKECIPILMEKIMSKFSTQTVSSSLLHLTILLPMHFQKPIVGKDGSVSYDEEDIRRYLPVLFNIWINNKSDKEINCLLTVIMNIAVEDLKASSVDNCVLNRGLYGIFTKQQFTFIMNQLFLSSQIHQKDHKAIKYCRTIAQLIINSLSSKYAFEAEGVIDFLKTYTDSIFTMVHPSNLGPWSAVISEVVRKLSMSLHSRFQGEKEDRNLVPLYHPNYSLLPTGMKLDDRIIESVVKILLPLIHLGSQSKSSGQRRQYNESLQGLCFIKPNLVLDNLLLDWYSSFDSVNSTHRIPIVINQLSHLARFMVQIPVYRVHIPRFLSMLIPAIDSNDPEKTIMTTNFIIELATVMPFADLTEGLGDGGTCAMDFTTQHLSFLEAKFYESAPSSTQFDDIAIPKKFEYDPEFELEALKSSTSSFKEFLIQFCDNCFKFLDLAPAIDNSATIEYQACAVIQYCFEAVIESASDDLYDVVSEKFFNYITNNVRHEFSIIYGNIAESIVRRSPKVELKKIIEHFLPQIIIELEHGAGVSRSQDVLSKDQRLIWNLRILSGAVAGSSNEILPYLDELNNFITTYTYSLRGTAGLCVAMLANCTLSTISYLKPLEKRLISNIWLDEHDGKYTEECWGAFQFSDIRFQSKYLDFKWYIPSSVEVNAAVQHFQSLSLSSIDFINNITAKLNDSKNIGLDDLDQLGFYVELLEGLLRGVCCLFDQSYVEPVANKHLGYLKSSNNLESAMPSSTSLSNMAKSDSFSSMNLDAIRNNFETNRSHLVGNDTHDKDAMAIDDDGVVDINPINKEIETKIERTDSASDLSILSNGEIEIDLPTRSATPSAFDIDAVDASLVKRSDILYSYGPYFSNKMIAKSLDPSYRSLHSTRGAIGNCLHNLVKALGKTDGAIELTSKVIQCISTWLNDCGYYSGDHELATSNINFTTLLDLPGVFAPYTRTVLGSRLAVYHCGRISISCCTRLPTKLDKLLIKDLVSLAASPYGITATHSASVLGTSLNRVMNCTSTVFNIFKDWEQALLNKEKEVLLNIMIMFDKRKLRGLVEKSSSMLNKYEELLFQSAELNEEDVTLMSMRLFKSIKKYVKIPSTVCIMDEQLIECIRPPDADIDLKILTLKLAKDKKRAMLLSSLSILVNSSLNRLSKKLNWKFMLLVMQLITTIQSHIEIPLEGNVLTTLVKYVNGSHPEVSKKGMLWIASIMDTVESRAFNDYNLKNMLAVKPIDPSIVKFKSIFPNNSPTEFFKEVKNKKDPQFFIDNKEWIPTYPWNNDLEVVKPLNRYSFNFNQSDETAVRQFASKIDKKWLLLLLKTHIDESESTSAFFPGIVYFFSSITTLILFGYLDNLTIKDLFNISDAIYQSDERPTHVAISEIFCGILFACKNNDEYMKIADTEISNRIKSIYEKDLTQSTFKMWSIFSWWLSSHFDVRRTPKILALMCDFEVDNDSKKSPFGLVCRLTFLKSYLGSTMNRFDEFESITHKMFSILAHPYDTVVKEVSAVLFDILFYEPTDIISTFDEYLSEIEKDKSGLGYTQHKRNALFKEHLKKFMIKTLELAKDNEGKTPQEIANSEFMFHVKGLSSLLLRISKTVLNTEIVEFIVPYILPFALELDKIKDACKLGGIVIDGLFLILGSIRFNEKEHEEVIELLETNMGWENPKLTQYKHILAFSGVYGTVRFLERTPEQRKRLMKISCSMLFNQHVFLREQYSQNIKLFIHLFLDSEREAIISFYIKKFKKIIKKNKQTKDVKPTVDQINLVHGATLGLCALVEAYPYTTPPPKWLPEVLTILESKCTGYSGIIGRSAKDTLSQFKKTRQDTWHIDSKFFTEEQLEDLEGVLYKSYYL</sequence>
<dbReference type="InterPro" id="IPR035309">
    <property type="entry name" value="PSME4"/>
</dbReference>
<evidence type="ECO:0000256" key="3">
    <source>
        <dbReference type="ARBA" id="ARBA00023204"/>
    </source>
</evidence>